<dbReference type="Proteomes" id="UP001152607">
    <property type="component" value="Unassembled WGS sequence"/>
</dbReference>
<sequence>MSSCFKSESGTEIRHQSVRKPHVIIIASGTGGQRRPAIATIDYKTDEDVVSRNIAHLVGADIYPTEKEGRFSEYRTASSVYEETYLVWTVEKQPKKTHQGKFYVSTEENPSYDVVFGTTSAAILESSTKKRWWLGLRREESSW</sequence>
<evidence type="ECO:0000313" key="1">
    <source>
        <dbReference type="EMBL" id="CAI6333415.1"/>
    </source>
</evidence>
<gene>
    <name evidence="1" type="ORF">PDIGIT_LOCUS6453</name>
</gene>
<dbReference type="EMBL" id="CAOQHR010000004">
    <property type="protein sequence ID" value="CAI6333415.1"/>
    <property type="molecule type" value="Genomic_DNA"/>
</dbReference>
<proteinExistence type="predicted"/>
<accession>A0A9W4UCC8</accession>
<organism evidence="1 2">
    <name type="scientific">Periconia digitata</name>
    <dbReference type="NCBI Taxonomy" id="1303443"/>
    <lineage>
        <taxon>Eukaryota</taxon>
        <taxon>Fungi</taxon>
        <taxon>Dikarya</taxon>
        <taxon>Ascomycota</taxon>
        <taxon>Pezizomycotina</taxon>
        <taxon>Dothideomycetes</taxon>
        <taxon>Pleosporomycetidae</taxon>
        <taxon>Pleosporales</taxon>
        <taxon>Massarineae</taxon>
        <taxon>Periconiaceae</taxon>
        <taxon>Periconia</taxon>
    </lineage>
</organism>
<evidence type="ECO:0000313" key="2">
    <source>
        <dbReference type="Proteomes" id="UP001152607"/>
    </source>
</evidence>
<comment type="caution">
    <text evidence="1">The sequence shown here is derived from an EMBL/GenBank/DDBJ whole genome shotgun (WGS) entry which is preliminary data.</text>
</comment>
<dbReference type="AlphaFoldDB" id="A0A9W4UCC8"/>
<reference evidence="1" key="1">
    <citation type="submission" date="2023-01" db="EMBL/GenBank/DDBJ databases">
        <authorList>
            <person name="Van Ghelder C."/>
            <person name="Rancurel C."/>
        </authorList>
    </citation>
    <scope>NUCLEOTIDE SEQUENCE</scope>
    <source>
        <strain evidence="1">CNCM I-4278</strain>
    </source>
</reference>
<dbReference type="OrthoDB" id="3937572at2759"/>
<keyword evidence="2" id="KW-1185">Reference proteome</keyword>
<protein>
    <submittedName>
        <fullName evidence="1">Uncharacterized protein</fullName>
    </submittedName>
</protein>
<name>A0A9W4UCC8_9PLEO</name>